<keyword evidence="9" id="KW-0539">Nucleus</keyword>
<dbReference type="PROSITE" id="PS50235">
    <property type="entry name" value="USP_3"/>
    <property type="match status" value="1"/>
</dbReference>
<dbReference type="FunFam" id="3.10.20.90:FF:000215">
    <property type="entry name" value="Ubiquitin carboxyl-terminal hydrolase 7, variant"/>
    <property type="match status" value="1"/>
</dbReference>
<protein>
    <recommendedName>
        <fullName evidence="4">ubiquitinyl hydrolase 1</fullName>
        <ecNumber evidence="4">3.4.19.12</ecNumber>
    </recommendedName>
</protein>
<dbReference type="PROSITE" id="PS00972">
    <property type="entry name" value="USP_1"/>
    <property type="match status" value="1"/>
</dbReference>
<dbReference type="InterPro" id="IPR002083">
    <property type="entry name" value="MATH/TRAF_dom"/>
</dbReference>
<dbReference type="STRING" id="92696.A0A4V2MVB9"/>
<dbReference type="InterPro" id="IPR050164">
    <property type="entry name" value="Peptidase_C19"/>
</dbReference>
<evidence type="ECO:0000256" key="8">
    <source>
        <dbReference type="ARBA" id="ARBA00022807"/>
    </source>
</evidence>
<keyword evidence="7" id="KW-0378">Hydrolase</keyword>
<evidence type="ECO:0000256" key="6">
    <source>
        <dbReference type="ARBA" id="ARBA00022786"/>
    </source>
</evidence>
<dbReference type="GO" id="GO:0004843">
    <property type="term" value="F:cysteine-type deubiquitinase activity"/>
    <property type="evidence" value="ECO:0007669"/>
    <property type="project" value="UniProtKB-EC"/>
</dbReference>
<dbReference type="SMART" id="SM00061">
    <property type="entry name" value="MATH"/>
    <property type="match status" value="1"/>
</dbReference>
<dbReference type="GO" id="GO:0005829">
    <property type="term" value="C:cytosol"/>
    <property type="evidence" value="ECO:0007669"/>
    <property type="project" value="TreeGrafter"/>
</dbReference>
<organism evidence="12 13">
    <name type="scientific">Steccherinum ochraceum</name>
    <dbReference type="NCBI Taxonomy" id="92696"/>
    <lineage>
        <taxon>Eukaryota</taxon>
        <taxon>Fungi</taxon>
        <taxon>Dikarya</taxon>
        <taxon>Basidiomycota</taxon>
        <taxon>Agaricomycotina</taxon>
        <taxon>Agaricomycetes</taxon>
        <taxon>Polyporales</taxon>
        <taxon>Steccherinaceae</taxon>
        <taxon>Steccherinum</taxon>
    </lineage>
</organism>
<dbReference type="PANTHER" id="PTHR24006:SF644">
    <property type="entry name" value="UBIQUITIN CARBOXYL-TERMINAL HYDROLASE 7"/>
    <property type="match status" value="1"/>
</dbReference>
<keyword evidence="5" id="KW-0645">Protease</keyword>
<dbReference type="Gene3D" id="3.10.20.90">
    <property type="entry name" value="Phosphatidylinositol 3-kinase Catalytic Subunit, Chain A, domain 1"/>
    <property type="match status" value="2"/>
</dbReference>
<dbReference type="PROSITE" id="PS00973">
    <property type="entry name" value="USP_2"/>
    <property type="match status" value="1"/>
</dbReference>
<dbReference type="Pfam" id="PF22486">
    <property type="entry name" value="MATH_2"/>
    <property type="match status" value="1"/>
</dbReference>
<keyword evidence="13" id="KW-1185">Reference proteome</keyword>
<sequence length="1131" mass="129878">MSDTMEVLDEKANGAPHLEPEEIVSVKDRKCRIVSYVFVQPHSHLAPRAKEEAFAAKHMPDLGHEVKETKVFTWKISNWKKLEKKITSPDFECGGHKWRILLFPFGNSNAPPNDTVSVYLDYAEPKRAPEGWHACAQFALVISNPQDPTIYTVSHAHHRFIAEECDWGFTRFSELRKLFSIQDGHSRPTIEDESAEVSVFVRVLEDPTGVLWHNFVNYDSKKETGYVGLKNQGATCYMNSLLQSLYCTRYFRKAVYQIPTEDDHPTESVPLALQRVFYHLQTSDQPVGTTELTKSFGWKSLDSFLQHDVQEFNRVLQDKLEIKMKGTKAEGAIAKLFVGKMKSFIKCVDVDFESSRIEEFNDIQLNVKGMKNLYESFKDYVAVETLDGENKYQAEGYGLQDAKKGIIFQSFPPVLHLQLKRFEYDIQRDAMVKINDRHEFPFEIDLGEFLEESPEKSQSWVYKLAGVLVHSGDLHGGHYFALIKPDRETRWLKFDDDRVTPVTDREVLEENYGGEALNGLAPPMQRNQVRAMKRFTNAYMLVYIRESAMDEVLPPFKEEDTPAHLKRRLDEERLQIEARKKEKEEQHLYLTAKVITDDTFTRHEGFDLASFDERNWPPSDLPTFRVLKNETYSTFKSRVAQHFNYPESQIRLWVLVNRQNKTVRPDTHIPENEPALTVEVIRNNMAVRQQNDLRLYLDVIPDATKPEIPAGSIMIFLKHFDTSKQTLCGIGKVYVPRSSKVGDLATVINERMRWTPGTPLKLYEEIKPGMIELMKPKLTFTQSEIQDGDIICFQVDINEKEIHDIDTQGLHSNPQQFYDFLQNRVMIVFKPKFEEADHENPEFSLTLSKKQNYDAMSAKVGEWLRHDPIKLRFTTTHATNGSPKAILKRSLNPSIQEIISPAYGTPQATVILYEKLDVSIVELETKRSLKVVWTGIQNKEESTHPFLLPKTSVVHELTEHLAKQVKLTPGGTGKIRVFEVSKDGKTQKEFTSSEMIGNIPEPVELYAEEIPQEELDAGEVDKVISVFHFSKEVSRTHGVPFRFVVKPGEKFAETKKRLQARIGVTDKDFAKYRFALIQVATFKQPSYIEDAPEDTIYDHKFAPEDVLGLDHLDKSGKTRTGAGEKAIVIRG</sequence>
<gene>
    <name evidence="12" type="ORF">EIP91_007872</name>
</gene>
<evidence type="ECO:0000313" key="12">
    <source>
        <dbReference type="EMBL" id="TCD61807.1"/>
    </source>
</evidence>
<evidence type="ECO:0000256" key="3">
    <source>
        <dbReference type="ARBA" id="ARBA00009085"/>
    </source>
</evidence>
<dbReference type="FunFam" id="2.60.210.10:FF:000011">
    <property type="entry name" value="Ubiquitin carboxyl-terminal hydrolase 7"/>
    <property type="match status" value="1"/>
</dbReference>
<dbReference type="InterPro" id="IPR024729">
    <property type="entry name" value="USP7_ICP0-binding_dom"/>
</dbReference>
<dbReference type="Gene3D" id="3.90.70.10">
    <property type="entry name" value="Cysteine proteinases"/>
    <property type="match status" value="1"/>
</dbReference>
<dbReference type="GO" id="GO:0005634">
    <property type="term" value="C:nucleus"/>
    <property type="evidence" value="ECO:0007669"/>
    <property type="project" value="UniProtKB-SubCell"/>
</dbReference>
<dbReference type="GO" id="GO:0140492">
    <property type="term" value="F:metal-dependent deubiquitinase activity"/>
    <property type="evidence" value="ECO:0007669"/>
    <property type="project" value="UniProtKB-ARBA"/>
</dbReference>
<dbReference type="SUPFAM" id="SSF49599">
    <property type="entry name" value="TRAF domain-like"/>
    <property type="match status" value="1"/>
</dbReference>
<dbReference type="GO" id="GO:0031647">
    <property type="term" value="P:regulation of protein stability"/>
    <property type="evidence" value="ECO:0007669"/>
    <property type="project" value="TreeGrafter"/>
</dbReference>
<dbReference type="InterPro" id="IPR029346">
    <property type="entry name" value="USP_C"/>
</dbReference>
<evidence type="ECO:0000256" key="4">
    <source>
        <dbReference type="ARBA" id="ARBA00012759"/>
    </source>
</evidence>
<keyword evidence="8" id="KW-0788">Thiol protease</keyword>
<dbReference type="PROSITE" id="PS50144">
    <property type="entry name" value="MATH"/>
    <property type="match status" value="1"/>
</dbReference>
<dbReference type="Pfam" id="PF12436">
    <property type="entry name" value="USP7_ICP0_bdg"/>
    <property type="match status" value="1"/>
</dbReference>
<evidence type="ECO:0000259" key="11">
    <source>
        <dbReference type="PROSITE" id="PS50235"/>
    </source>
</evidence>
<evidence type="ECO:0000256" key="1">
    <source>
        <dbReference type="ARBA" id="ARBA00000707"/>
    </source>
</evidence>
<dbReference type="InterPro" id="IPR018200">
    <property type="entry name" value="USP_CS"/>
</dbReference>
<dbReference type="AlphaFoldDB" id="A0A4V2MVB9"/>
<feature type="domain" description="MATH" evidence="10">
    <location>
        <begin position="69"/>
        <end position="201"/>
    </location>
</feature>
<dbReference type="PANTHER" id="PTHR24006">
    <property type="entry name" value="UBIQUITIN CARBOXYL-TERMINAL HYDROLASE"/>
    <property type="match status" value="1"/>
</dbReference>
<dbReference type="GO" id="GO:0016579">
    <property type="term" value="P:protein deubiquitination"/>
    <property type="evidence" value="ECO:0007669"/>
    <property type="project" value="InterPro"/>
</dbReference>
<dbReference type="CDD" id="cd02659">
    <property type="entry name" value="peptidase_C19C"/>
    <property type="match status" value="1"/>
</dbReference>
<dbReference type="Pfam" id="PF00443">
    <property type="entry name" value="UCH"/>
    <property type="match status" value="1"/>
</dbReference>
<dbReference type="GO" id="GO:0006508">
    <property type="term" value="P:proteolysis"/>
    <property type="evidence" value="ECO:0007669"/>
    <property type="project" value="UniProtKB-KW"/>
</dbReference>
<evidence type="ECO:0000313" key="13">
    <source>
        <dbReference type="Proteomes" id="UP000292702"/>
    </source>
</evidence>
<evidence type="ECO:0000259" key="10">
    <source>
        <dbReference type="PROSITE" id="PS50144"/>
    </source>
</evidence>
<dbReference type="OrthoDB" id="289038at2759"/>
<dbReference type="Pfam" id="PF14533">
    <property type="entry name" value="USP7_C2"/>
    <property type="match status" value="1"/>
</dbReference>
<proteinExistence type="inferred from homology"/>
<dbReference type="EMBL" id="RWJN01000428">
    <property type="protein sequence ID" value="TCD61807.1"/>
    <property type="molecule type" value="Genomic_DNA"/>
</dbReference>
<accession>A0A4V2MVB9</accession>
<evidence type="ECO:0000256" key="7">
    <source>
        <dbReference type="ARBA" id="ARBA00022801"/>
    </source>
</evidence>
<comment type="caution">
    <text evidence="12">The sequence shown here is derived from an EMBL/GenBank/DDBJ whole genome shotgun (WGS) entry which is preliminary data.</text>
</comment>
<dbReference type="InterPro" id="IPR038765">
    <property type="entry name" value="Papain-like_cys_pep_sf"/>
</dbReference>
<keyword evidence="6" id="KW-0833">Ubl conjugation pathway</keyword>
<comment type="similarity">
    <text evidence="3">Belongs to the peptidase C19 family.</text>
</comment>
<reference evidence="12 13" key="1">
    <citation type="submission" date="2018-11" db="EMBL/GenBank/DDBJ databases">
        <title>Genome assembly of Steccherinum ochraceum LE-BIN_3174, the white-rot fungus of the Steccherinaceae family (The Residual Polyporoid clade, Polyporales, Basidiomycota).</title>
        <authorList>
            <person name="Fedorova T.V."/>
            <person name="Glazunova O.A."/>
            <person name="Landesman E.O."/>
            <person name="Moiseenko K.V."/>
            <person name="Psurtseva N.V."/>
            <person name="Savinova O.S."/>
            <person name="Shakhova N.V."/>
            <person name="Tyazhelova T.V."/>
            <person name="Vasina D.V."/>
        </authorList>
    </citation>
    <scope>NUCLEOTIDE SEQUENCE [LARGE SCALE GENOMIC DNA]</scope>
    <source>
        <strain evidence="12 13">LE-BIN_3174</strain>
    </source>
</reference>
<evidence type="ECO:0000256" key="2">
    <source>
        <dbReference type="ARBA" id="ARBA00004123"/>
    </source>
</evidence>
<name>A0A4V2MVB9_9APHY</name>
<dbReference type="InterPro" id="IPR028889">
    <property type="entry name" value="USP"/>
</dbReference>
<dbReference type="SUPFAM" id="SSF54001">
    <property type="entry name" value="Cysteine proteinases"/>
    <property type="match status" value="1"/>
</dbReference>
<dbReference type="FunFam" id="3.90.70.10:FF:000005">
    <property type="entry name" value="Ubiquitin carboxyl-terminal hydrolase 7"/>
    <property type="match status" value="1"/>
</dbReference>
<dbReference type="Gene3D" id="2.60.210.10">
    <property type="entry name" value="Apoptosis, Tumor Necrosis Factor Receptor Associated Protein 2, Chain A"/>
    <property type="match status" value="1"/>
</dbReference>
<dbReference type="InterPro" id="IPR001394">
    <property type="entry name" value="Peptidase_C19_UCH"/>
</dbReference>
<comment type="catalytic activity">
    <reaction evidence="1">
        <text>Thiol-dependent hydrolysis of ester, thioester, amide, peptide and isopeptide bonds formed by the C-terminal Gly of ubiquitin (a 76-residue protein attached to proteins as an intracellular targeting signal).</text>
        <dbReference type="EC" id="3.4.19.12"/>
    </reaction>
</comment>
<dbReference type="InterPro" id="IPR008974">
    <property type="entry name" value="TRAF-like"/>
</dbReference>
<evidence type="ECO:0000256" key="5">
    <source>
        <dbReference type="ARBA" id="ARBA00022670"/>
    </source>
</evidence>
<evidence type="ECO:0000256" key="9">
    <source>
        <dbReference type="ARBA" id="ARBA00023242"/>
    </source>
</evidence>
<dbReference type="Proteomes" id="UP000292702">
    <property type="component" value="Unassembled WGS sequence"/>
</dbReference>
<comment type="subcellular location">
    <subcellularLocation>
        <location evidence="2">Nucleus</location>
    </subcellularLocation>
</comment>
<dbReference type="EC" id="3.4.19.12" evidence="4"/>
<feature type="domain" description="USP" evidence="11">
    <location>
        <begin position="227"/>
        <end position="546"/>
    </location>
</feature>